<keyword evidence="3" id="KW-1185">Reference proteome</keyword>
<gene>
    <name evidence="2" type="ORF">DFH08DRAFT_827310</name>
</gene>
<evidence type="ECO:0000313" key="3">
    <source>
        <dbReference type="Proteomes" id="UP001218218"/>
    </source>
</evidence>
<dbReference type="EMBL" id="JARIHO010000129">
    <property type="protein sequence ID" value="KAJ7301692.1"/>
    <property type="molecule type" value="Genomic_DNA"/>
</dbReference>
<dbReference type="Proteomes" id="UP001218218">
    <property type="component" value="Unassembled WGS sequence"/>
</dbReference>
<feature type="compositionally biased region" description="Polar residues" evidence="1">
    <location>
        <begin position="297"/>
        <end position="311"/>
    </location>
</feature>
<evidence type="ECO:0000256" key="1">
    <source>
        <dbReference type="SAM" id="MobiDB-lite"/>
    </source>
</evidence>
<organism evidence="2 3">
    <name type="scientific">Mycena albidolilacea</name>
    <dbReference type="NCBI Taxonomy" id="1033008"/>
    <lineage>
        <taxon>Eukaryota</taxon>
        <taxon>Fungi</taxon>
        <taxon>Dikarya</taxon>
        <taxon>Basidiomycota</taxon>
        <taxon>Agaricomycotina</taxon>
        <taxon>Agaricomycetes</taxon>
        <taxon>Agaricomycetidae</taxon>
        <taxon>Agaricales</taxon>
        <taxon>Marasmiineae</taxon>
        <taxon>Mycenaceae</taxon>
        <taxon>Mycena</taxon>
    </lineage>
</organism>
<name>A0AAD7E810_9AGAR</name>
<dbReference type="AlphaFoldDB" id="A0AAD7E810"/>
<sequence>MLPLVSAPSACSLAWLGCSLAPNPLEYHLSCCKSLSVPQHSRCAGIHGLGRKSHKSCSRHSAALTPRLWHPTVLVFTLRAPPLLHLVLGLAIPSWLLPTIRAVWERILNGAETPRTSRWDACDVHGVRELGAGFGYLRWVSPGLAALLLLMCHGVKDVIQQGELSFSYGSAAFACPSAVLWMVALLAWCSWLPSERQICGILVDASRSWRLARAAGTLRPAFPFSGALHQRIMIPHLTLICASQCRLAPNYSVFNVTDIELENHAECTSAFNSSQHLVSTHKRTHDHFHGLPIPSSLPESASRVTSPSSAPSVDKENGSNPSIIVRFAAFEDRKELWSWRQPVRPEGAWWALIGVSITKNFPR</sequence>
<evidence type="ECO:0000313" key="2">
    <source>
        <dbReference type="EMBL" id="KAJ7301692.1"/>
    </source>
</evidence>
<reference evidence="2" key="1">
    <citation type="submission" date="2023-03" db="EMBL/GenBank/DDBJ databases">
        <title>Massive genome expansion in bonnet fungi (Mycena s.s.) driven by repeated elements and novel gene families across ecological guilds.</title>
        <authorList>
            <consortium name="Lawrence Berkeley National Laboratory"/>
            <person name="Harder C.B."/>
            <person name="Miyauchi S."/>
            <person name="Viragh M."/>
            <person name="Kuo A."/>
            <person name="Thoen E."/>
            <person name="Andreopoulos B."/>
            <person name="Lu D."/>
            <person name="Skrede I."/>
            <person name="Drula E."/>
            <person name="Henrissat B."/>
            <person name="Morin E."/>
            <person name="Kohler A."/>
            <person name="Barry K."/>
            <person name="LaButti K."/>
            <person name="Morin E."/>
            <person name="Salamov A."/>
            <person name="Lipzen A."/>
            <person name="Mereny Z."/>
            <person name="Hegedus B."/>
            <person name="Baldrian P."/>
            <person name="Stursova M."/>
            <person name="Weitz H."/>
            <person name="Taylor A."/>
            <person name="Grigoriev I.V."/>
            <person name="Nagy L.G."/>
            <person name="Martin F."/>
            <person name="Kauserud H."/>
        </authorList>
    </citation>
    <scope>NUCLEOTIDE SEQUENCE</scope>
    <source>
        <strain evidence="2">CBHHK002</strain>
    </source>
</reference>
<accession>A0AAD7E810</accession>
<comment type="caution">
    <text evidence="2">The sequence shown here is derived from an EMBL/GenBank/DDBJ whole genome shotgun (WGS) entry which is preliminary data.</text>
</comment>
<feature type="region of interest" description="Disordered" evidence="1">
    <location>
        <begin position="293"/>
        <end position="317"/>
    </location>
</feature>
<protein>
    <submittedName>
        <fullName evidence="2">Uncharacterized protein</fullName>
    </submittedName>
</protein>
<proteinExistence type="predicted"/>